<dbReference type="GO" id="GO:0003700">
    <property type="term" value="F:DNA-binding transcription factor activity"/>
    <property type="evidence" value="ECO:0007669"/>
    <property type="project" value="InterPro"/>
</dbReference>
<dbReference type="SUPFAM" id="SSF46785">
    <property type="entry name" value="Winged helix' DNA-binding domain"/>
    <property type="match status" value="1"/>
</dbReference>
<dbReference type="Gene3D" id="1.10.10.10">
    <property type="entry name" value="Winged helix-like DNA-binding domain superfamily/Winged helix DNA-binding domain"/>
    <property type="match status" value="1"/>
</dbReference>
<sequence>MTFIIKLILFNIKQFKVEPSGVDVSSKYSGSEEQRVALDTFIKLMRSVNVLTREFREGKTSTVKITYSQFGVLEALLHLGTLSQKQLCQKILRTKGNLSLVVENLKKAGLVERHRDPDDRRKFLVGLTEKGRNVIGDIFPPHAQTITKLMSILSLEEQQTLGQLCRKLGLGIQDSSRRN</sequence>
<dbReference type="EMBL" id="LAZR01040871">
    <property type="protein sequence ID" value="KKL13397.1"/>
    <property type="molecule type" value="Genomic_DNA"/>
</dbReference>
<organism evidence="2">
    <name type="scientific">marine sediment metagenome</name>
    <dbReference type="NCBI Taxonomy" id="412755"/>
    <lineage>
        <taxon>unclassified sequences</taxon>
        <taxon>metagenomes</taxon>
        <taxon>ecological metagenomes</taxon>
    </lineage>
</organism>
<feature type="domain" description="HTH marR-type" evidence="1">
    <location>
        <begin position="37"/>
        <end position="170"/>
    </location>
</feature>
<dbReference type="InterPro" id="IPR039422">
    <property type="entry name" value="MarR/SlyA-like"/>
</dbReference>
<name>A0A0F9BHT6_9ZZZZ</name>
<dbReference type="InterPro" id="IPR036390">
    <property type="entry name" value="WH_DNA-bd_sf"/>
</dbReference>
<dbReference type="Pfam" id="PF12802">
    <property type="entry name" value="MarR_2"/>
    <property type="match status" value="1"/>
</dbReference>
<dbReference type="InterPro" id="IPR000835">
    <property type="entry name" value="HTH_MarR-typ"/>
</dbReference>
<dbReference type="PRINTS" id="PR00598">
    <property type="entry name" value="HTHMARR"/>
</dbReference>
<dbReference type="PANTHER" id="PTHR33164">
    <property type="entry name" value="TRANSCRIPTIONAL REGULATOR, MARR FAMILY"/>
    <property type="match status" value="1"/>
</dbReference>
<accession>A0A0F9BHT6</accession>
<protein>
    <recommendedName>
        <fullName evidence="1">HTH marR-type domain-containing protein</fullName>
    </recommendedName>
</protein>
<reference evidence="2" key="1">
    <citation type="journal article" date="2015" name="Nature">
        <title>Complex archaea that bridge the gap between prokaryotes and eukaryotes.</title>
        <authorList>
            <person name="Spang A."/>
            <person name="Saw J.H."/>
            <person name="Jorgensen S.L."/>
            <person name="Zaremba-Niedzwiedzka K."/>
            <person name="Martijn J."/>
            <person name="Lind A.E."/>
            <person name="van Eijk R."/>
            <person name="Schleper C."/>
            <person name="Guy L."/>
            <person name="Ettema T.J."/>
        </authorList>
    </citation>
    <scope>NUCLEOTIDE SEQUENCE</scope>
</reference>
<dbReference type="SMART" id="SM00347">
    <property type="entry name" value="HTH_MARR"/>
    <property type="match status" value="1"/>
</dbReference>
<dbReference type="InterPro" id="IPR036388">
    <property type="entry name" value="WH-like_DNA-bd_sf"/>
</dbReference>
<dbReference type="PANTHER" id="PTHR33164:SF101">
    <property type="entry name" value="TRANSCRIPTIONAL REPRESSOR MPRA"/>
    <property type="match status" value="1"/>
</dbReference>
<gene>
    <name evidence="2" type="ORF">LCGC14_2526170</name>
</gene>
<proteinExistence type="predicted"/>
<evidence type="ECO:0000259" key="1">
    <source>
        <dbReference type="PROSITE" id="PS50995"/>
    </source>
</evidence>
<evidence type="ECO:0000313" key="2">
    <source>
        <dbReference type="EMBL" id="KKL13397.1"/>
    </source>
</evidence>
<dbReference type="GO" id="GO:0006950">
    <property type="term" value="P:response to stress"/>
    <property type="evidence" value="ECO:0007669"/>
    <property type="project" value="TreeGrafter"/>
</dbReference>
<comment type="caution">
    <text evidence="2">The sequence shown here is derived from an EMBL/GenBank/DDBJ whole genome shotgun (WGS) entry which is preliminary data.</text>
</comment>
<dbReference type="PROSITE" id="PS50995">
    <property type="entry name" value="HTH_MARR_2"/>
    <property type="match status" value="1"/>
</dbReference>
<dbReference type="AlphaFoldDB" id="A0A0F9BHT6"/>